<reference evidence="1" key="1">
    <citation type="submission" date="2021-02" db="EMBL/GenBank/DDBJ databases">
        <authorList>
            <person name="Nowell W R."/>
        </authorList>
    </citation>
    <scope>NUCLEOTIDE SEQUENCE</scope>
</reference>
<sequence>SSSGAKAAYTVVDAPCSKFLKKSLTVPSSLKNPIARYSSIGTSFSVNQRLNKIVQDSIFTNRLTFVKMYSGNFIDVFRCNTMLDRFCLQILPVIHDKIKWLDLESSSMKNVLCVADYPNLYGLGLYNINEESFRCLFIDETLTSATFKNQITTLAITIDNNNHECYDDMLLSAANIVNYILTVFTNLIYLTLYESSYRNRVPLISNNGFPLTFRSSTLLKLNIKVQCFDDCLYLLDGRFNQLHTFCVDLVNLRHPQEIKNHGDLSNLKCFVLSCKEISSYDELILPLLYRMSNLEQLGLYMTISIDTRYNDGFIDGNHLKRNIINRLLRLNDFKFHICSWMFIHNQSHFSSTKDIQRTFIDFPINNIISYVDYFPEAKRSQCQIYSCPSLTPHYEDITNSFPGGFFKYVRVVSLFDEHPFEHEFFLQIQKSFPLMEELSVFNCKSQNKKQSYESDNDNQNLPLIEYSLLNELAINTVHDDYIEQFLLNTKTYLQNNVFLYIEYESLQRVTHNFTREDTRINCMQINKLKLCGERICRNSFLQAYFPFAKISYPGQFFFE</sequence>
<gene>
    <name evidence="1" type="ORF">OXD698_LOCUS19689</name>
</gene>
<evidence type="ECO:0000313" key="2">
    <source>
        <dbReference type="Proteomes" id="UP000663844"/>
    </source>
</evidence>
<evidence type="ECO:0000313" key="1">
    <source>
        <dbReference type="EMBL" id="CAF3825017.1"/>
    </source>
</evidence>
<name>A0A819CWA2_9BILA</name>
<dbReference type="AlphaFoldDB" id="A0A819CWA2"/>
<dbReference type="EMBL" id="CAJOAZ010001527">
    <property type="protein sequence ID" value="CAF3825017.1"/>
    <property type="molecule type" value="Genomic_DNA"/>
</dbReference>
<accession>A0A819CWA2</accession>
<proteinExistence type="predicted"/>
<feature type="non-terminal residue" evidence="1">
    <location>
        <position position="1"/>
    </location>
</feature>
<protein>
    <submittedName>
        <fullName evidence="1">Uncharacterized protein</fullName>
    </submittedName>
</protein>
<organism evidence="1 2">
    <name type="scientific">Adineta steineri</name>
    <dbReference type="NCBI Taxonomy" id="433720"/>
    <lineage>
        <taxon>Eukaryota</taxon>
        <taxon>Metazoa</taxon>
        <taxon>Spiralia</taxon>
        <taxon>Gnathifera</taxon>
        <taxon>Rotifera</taxon>
        <taxon>Eurotatoria</taxon>
        <taxon>Bdelloidea</taxon>
        <taxon>Adinetida</taxon>
        <taxon>Adinetidae</taxon>
        <taxon>Adineta</taxon>
    </lineage>
</organism>
<comment type="caution">
    <text evidence="1">The sequence shown here is derived from an EMBL/GenBank/DDBJ whole genome shotgun (WGS) entry which is preliminary data.</text>
</comment>
<dbReference type="Proteomes" id="UP000663844">
    <property type="component" value="Unassembled WGS sequence"/>
</dbReference>